<dbReference type="SMART" id="SM00507">
    <property type="entry name" value="HNHc"/>
    <property type="match status" value="1"/>
</dbReference>
<dbReference type="AlphaFoldDB" id="A0A1S9ZKM1"/>
<gene>
    <name evidence="6" type="ORF">B0180_05530</name>
</gene>
<evidence type="ECO:0000259" key="5">
    <source>
        <dbReference type="SMART" id="SM00507"/>
    </source>
</evidence>
<evidence type="ECO:0000256" key="2">
    <source>
        <dbReference type="ARBA" id="ARBA00022801"/>
    </source>
</evidence>
<dbReference type="GO" id="GO:0003676">
    <property type="term" value="F:nucleic acid binding"/>
    <property type="evidence" value="ECO:0007669"/>
    <property type="project" value="InterPro"/>
</dbReference>
<evidence type="ECO:0000256" key="3">
    <source>
        <dbReference type="ARBA" id="ARBA00038412"/>
    </source>
</evidence>
<sequence length="142" mass="15748">MPIAPSTLCKAAGCNAKAVAHGRCKLHQLKPGFPDAIVPKQRYKDKRPSASKRGYDSRWRHARLAFLDDNPLCVMCQANGLLVAATVVDHIIPHRGNQARFWDISNWQALCKTCHDHKTNTIDRKLTTALLPLANRDGGVSK</sequence>
<dbReference type="PANTHER" id="PTHR41286">
    <property type="entry name" value="HNH NUCLEASE YAJD-RELATED"/>
    <property type="match status" value="1"/>
</dbReference>
<evidence type="ECO:0000256" key="1">
    <source>
        <dbReference type="ARBA" id="ARBA00022722"/>
    </source>
</evidence>
<dbReference type="Pfam" id="PF01844">
    <property type="entry name" value="HNH"/>
    <property type="match status" value="1"/>
</dbReference>
<evidence type="ECO:0000313" key="7">
    <source>
        <dbReference type="Proteomes" id="UP000190322"/>
    </source>
</evidence>
<dbReference type="GO" id="GO:0008270">
    <property type="term" value="F:zinc ion binding"/>
    <property type="evidence" value="ECO:0007669"/>
    <property type="project" value="InterPro"/>
</dbReference>
<dbReference type="PANTHER" id="PTHR41286:SF1">
    <property type="entry name" value="HNH NUCLEASE YAJD-RELATED"/>
    <property type="match status" value="1"/>
</dbReference>
<proteinExistence type="inferred from homology"/>
<evidence type="ECO:0000256" key="4">
    <source>
        <dbReference type="ARBA" id="ARBA00040194"/>
    </source>
</evidence>
<dbReference type="GO" id="GO:0004519">
    <property type="term" value="F:endonuclease activity"/>
    <property type="evidence" value="ECO:0007669"/>
    <property type="project" value="InterPro"/>
</dbReference>
<comment type="similarity">
    <text evidence="3">Belongs to the HNH nuclease family.</text>
</comment>
<accession>A0A1S9ZKM1</accession>
<dbReference type="CDD" id="cd00085">
    <property type="entry name" value="HNHc"/>
    <property type="match status" value="1"/>
</dbReference>
<dbReference type="GO" id="GO:0005829">
    <property type="term" value="C:cytosol"/>
    <property type="evidence" value="ECO:0007669"/>
    <property type="project" value="TreeGrafter"/>
</dbReference>
<name>A0A1S9ZKM1_9GAMM</name>
<comment type="caution">
    <text evidence="6">The sequence shown here is derived from an EMBL/GenBank/DDBJ whole genome shotgun (WGS) entry which is preliminary data.</text>
</comment>
<organism evidence="6 7">
    <name type="scientific">Moraxella canis</name>
    <dbReference type="NCBI Taxonomy" id="90239"/>
    <lineage>
        <taxon>Bacteria</taxon>
        <taxon>Pseudomonadati</taxon>
        <taxon>Pseudomonadota</taxon>
        <taxon>Gammaproteobacteria</taxon>
        <taxon>Moraxellales</taxon>
        <taxon>Moraxellaceae</taxon>
        <taxon>Moraxella</taxon>
    </lineage>
</organism>
<dbReference type="Gene3D" id="1.10.30.50">
    <property type="match status" value="1"/>
</dbReference>
<dbReference type="GO" id="GO:0016787">
    <property type="term" value="F:hydrolase activity"/>
    <property type="evidence" value="ECO:0007669"/>
    <property type="project" value="UniProtKB-KW"/>
</dbReference>
<protein>
    <recommendedName>
        <fullName evidence="4">Putative HNH nuclease YajD</fullName>
    </recommendedName>
</protein>
<evidence type="ECO:0000313" key="6">
    <source>
        <dbReference type="EMBL" id="OOR83903.1"/>
    </source>
</evidence>
<keyword evidence="2" id="KW-0378">Hydrolase</keyword>
<dbReference type="RefSeq" id="WP_078256036.1">
    <property type="nucleotide sequence ID" value="NZ_MUXT01000006.1"/>
</dbReference>
<dbReference type="Proteomes" id="UP000190322">
    <property type="component" value="Unassembled WGS sequence"/>
</dbReference>
<dbReference type="InterPro" id="IPR003615">
    <property type="entry name" value="HNH_nuc"/>
</dbReference>
<keyword evidence="1" id="KW-0540">Nuclease</keyword>
<dbReference type="EMBL" id="MUXT01000006">
    <property type="protein sequence ID" value="OOR83903.1"/>
    <property type="molecule type" value="Genomic_DNA"/>
</dbReference>
<reference evidence="6 7" key="1">
    <citation type="submission" date="2017-02" db="EMBL/GenBank/DDBJ databases">
        <title>Draft genome sequence of Moraxella canis CCUG 8415A type strain.</title>
        <authorList>
            <person name="Engstrom-Jakobsson H."/>
            <person name="Salva-Serra F."/>
            <person name="Thorell K."/>
            <person name="Gonzales-Siles L."/>
            <person name="Karlsson R."/>
            <person name="Boulund F."/>
            <person name="Engstrand L."/>
            <person name="Moore E."/>
        </authorList>
    </citation>
    <scope>NUCLEOTIDE SEQUENCE [LARGE SCALE GENOMIC DNA]</scope>
    <source>
        <strain evidence="6 7">CCUG 8415A</strain>
    </source>
</reference>
<feature type="domain" description="HNH nuclease" evidence="5">
    <location>
        <begin position="61"/>
        <end position="116"/>
    </location>
</feature>
<dbReference type="InterPro" id="IPR002711">
    <property type="entry name" value="HNH"/>
</dbReference>